<sequence>MVAPTPAVTADWFAGRMSTLRKASGVTPDQLAGALDRSASGVRQFESSTRLANKRYIRVALEQLGQHHLIEPYTRVVESAKAKPLWWKDIIPKVKKSQRPSELHALELLVNYEASATALHVYAPHCVPDLLQTTAYTDALCALSEPLLASLHHDLQQGRQAILRQDDSPRLHVLLGQSVLHRTIGSPKVMREQLAAMTEWESLPHVTIRVLPTAADAGASVESNFSLMDMAPDLDDDPGAVFVKTPADWIHFRDAAKIAGFRSRWELLETRALDAETSASLIGEAALALSEHQANH</sequence>
<dbReference type="Proteomes" id="UP000199494">
    <property type="component" value="Unassembled WGS sequence"/>
</dbReference>
<evidence type="ECO:0000313" key="2">
    <source>
        <dbReference type="Proteomes" id="UP000199494"/>
    </source>
</evidence>
<gene>
    <name evidence="1" type="ORF">SAMN05421630_10883</name>
</gene>
<reference evidence="1 2" key="1">
    <citation type="submission" date="2016-10" db="EMBL/GenBank/DDBJ databases">
        <authorList>
            <person name="de Groot N.N."/>
        </authorList>
    </citation>
    <scope>NUCLEOTIDE SEQUENCE [LARGE SCALE GENOMIC DNA]</scope>
    <source>
        <strain evidence="1 2">CGMCC 4.5506</strain>
    </source>
</reference>
<proteinExistence type="predicted"/>
<dbReference type="RefSeq" id="WP_091807667.1">
    <property type="nucleotide sequence ID" value="NZ_CP016353.1"/>
</dbReference>
<dbReference type="InterPro" id="IPR043917">
    <property type="entry name" value="DUF5753"/>
</dbReference>
<dbReference type="AlphaFoldDB" id="A0A222VTU5"/>
<dbReference type="Pfam" id="PF19054">
    <property type="entry name" value="DUF5753"/>
    <property type="match status" value="1"/>
</dbReference>
<organism evidence="1 2">
    <name type="scientific">Prauserella marina</name>
    <dbReference type="NCBI Taxonomy" id="530584"/>
    <lineage>
        <taxon>Bacteria</taxon>
        <taxon>Bacillati</taxon>
        <taxon>Actinomycetota</taxon>
        <taxon>Actinomycetes</taxon>
        <taxon>Pseudonocardiales</taxon>
        <taxon>Pseudonocardiaceae</taxon>
        <taxon>Prauserella</taxon>
    </lineage>
</organism>
<protein>
    <submittedName>
        <fullName evidence="1">Uncharacterized protein</fullName>
    </submittedName>
</protein>
<dbReference type="STRING" id="530584.SAMN05421630_10883"/>
<dbReference type="OrthoDB" id="4285266at2"/>
<dbReference type="KEGG" id="pmad:BAY61_22840"/>
<name>A0A222VTU5_9PSEU</name>
<keyword evidence="2" id="KW-1185">Reference proteome</keyword>
<dbReference type="EMBL" id="FMZE01000008">
    <property type="protein sequence ID" value="SDD41141.1"/>
    <property type="molecule type" value="Genomic_DNA"/>
</dbReference>
<accession>A0A222VTU5</accession>
<evidence type="ECO:0000313" key="1">
    <source>
        <dbReference type="EMBL" id="SDD41141.1"/>
    </source>
</evidence>